<dbReference type="CDD" id="cd01837">
    <property type="entry name" value="SGNH_plant_lipase_like"/>
    <property type="match status" value="1"/>
</dbReference>
<evidence type="ECO:0000256" key="5">
    <source>
        <dbReference type="ARBA" id="ARBA00022801"/>
    </source>
</evidence>
<accession>A0AAV1DSC1</accession>
<dbReference type="GO" id="GO:0016788">
    <property type="term" value="F:hydrolase activity, acting on ester bonds"/>
    <property type="evidence" value="ECO:0007669"/>
    <property type="project" value="InterPro"/>
</dbReference>
<keyword evidence="4 8" id="KW-0732">Signal</keyword>
<reference evidence="9" key="1">
    <citation type="submission" date="2023-03" db="EMBL/GenBank/DDBJ databases">
        <authorList>
            <person name="Julca I."/>
        </authorList>
    </citation>
    <scope>NUCLEOTIDE SEQUENCE</scope>
</reference>
<evidence type="ECO:0000313" key="10">
    <source>
        <dbReference type="Proteomes" id="UP001161247"/>
    </source>
</evidence>
<evidence type="ECO:0000256" key="2">
    <source>
        <dbReference type="ARBA" id="ARBA00008668"/>
    </source>
</evidence>
<keyword evidence="3" id="KW-0964">Secreted</keyword>
<evidence type="ECO:0000256" key="8">
    <source>
        <dbReference type="SAM" id="SignalP"/>
    </source>
</evidence>
<dbReference type="InterPro" id="IPR001087">
    <property type="entry name" value="GDSL"/>
</dbReference>
<keyword evidence="6" id="KW-0442">Lipid degradation</keyword>
<evidence type="ECO:0000256" key="7">
    <source>
        <dbReference type="ARBA" id="ARBA00023098"/>
    </source>
</evidence>
<keyword evidence="10" id="KW-1185">Reference proteome</keyword>
<evidence type="ECO:0000256" key="1">
    <source>
        <dbReference type="ARBA" id="ARBA00004613"/>
    </source>
</evidence>
<evidence type="ECO:0000256" key="4">
    <source>
        <dbReference type="ARBA" id="ARBA00022729"/>
    </source>
</evidence>
<dbReference type="Pfam" id="PF00657">
    <property type="entry name" value="Lipase_GDSL"/>
    <property type="match status" value="1"/>
</dbReference>
<dbReference type="EMBL" id="OX459123">
    <property type="protein sequence ID" value="CAI9109921.1"/>
    <property type="molecule type" value="Genomic_DNA"/>
</dbReference>
<keyword evidence="7" id="KW-0443">Lipid metabolism</keyword>
<dbReference type="PANTHER" id="PTHR45650:SF14">
    <property type="entry name" value="GDSL ESTERASE_LIPASE 7-LIKE"/>
    <property type="match status" value="1"/>
</dbReference>
<dbReference type="GO" id="GO:0016042">
    <property type="term" value="P:lipid catabolic process"/>
    <property type="evidence" value="ECO:0007669"/>
    <property type="project" value="UniProtKB-KW"/>
</dbReference>
<protein>
    <submittedName>
        <fullName evidence="9">OLC1v1009850C1</fullName>
    </submittedName>
</protein>
<dbReference type="Proteomes" id="UP001161247">
    <property type="component" value="Chromosome 6"/>
</dbReference>
<evidence type="ECO:0000256" key="6">
    <source>
        <dbReference type="ARBA" id="ARBA00022963"/>
    </source>
</evidence>
<comment type="similarity">
    <text evidence="2">Belongs to the 'GDSL' lipolytic enzyme family.</text>
</comment>
<dbReference type="PANTHER" id="PTHR45650">
    <property type="entry name" value="GDSL-LIKE LIPASE/ACYLHYDROLASE-RELATED"/>
    <property type="match status" value="1"/>
</dbReference>
<evidence type="ECO:0000313" key="9">
    <source>
        <dbReference type="EMBL" id="CAI9109921.1"/>
    </source>
</evidence>
<dbReference type="InterPro" id="IPR036514">
    <property type="entry name" value="SGNH_hydro_sf"/>
</dbReference>
<comment type="subcellular location">
    <subcellularLocation>
        <location evidence="1">Secreted</location>
    </subcellularLocation>
</comment>
<dbReference type="SUPFAM" id="SSF52266">
    <property type="entry name" value="SGNH hydrolase"/>
    <property type="match status" value="1"/>
</dbReference>
<dbReference type="Gene3D" id="3.40.50.1110">
    <property type="entry name" value="SGNH hydrolase"/>
    <property type="match status" value="1"/>
</dbReference>
<proteinExistence type="inferred from homology"/>
<gene>
    <name evidence="9" type="ORF">OLC1_LOCUS17694</name>
</gene>
<dbReference type="AlphaFoldDB" id="A0AAV1DSC1"/>
<sequence>MLPLLIFFFFFPSSSVDSYTYSNGTTPQDAASLPFPAMYVLGDSLVDSGNNNFLPTLAKANFFPYGSDFPRGPTGRFTNGRTVVDFIAEFLGLPYVPPYASLMREASMGGNQASGLNYASASCGILTDTGKNLGGCMALAEQINLLLLTINVELPRYFPTKADISNHLSKSLFVISVGSNDYLVNYLRPFSPTRALYPPRVFARLLVISLCQQIQRLYQMGARKLLLFEIGPIGCIPSIRKYSYLLNNKGFCVEEVNRFAAIYNYQLHNMIQYLRLSLPDATLIVGRVFNAAYDAILNPSSYGFSDASEACCMTWANGTSACIPGFPPCGDPFQHYFWDGFHLTEAVYRLVAEDCINGSSICNPNISELVDSLQ</sequence>
<dbReference type="InterPro" id="IPR035669">
    <property type="entry name" value="SGNH_plant_lipase-like"/>
</dbReference>
<dbReference type="GO" id="GO:0005576">
    <property type="term" value="C:extracellular region"/>
    <property type="evidence" value="ECO:0007669"/>
    <property type="project" value="UniProtKB-SubCell"/>
</dbReference>
<feature type="chain" id="PRO_5043718220" evidence="8">
    <location>
        <begin position="19"/>
        <end position="374"/>
    </location>
</feature>
<keyword evidence="5" id="KW-0378">Hydrolase</keyword>
<name>A0AAV1DSC1_OLDCO</name>
<organism evidence="9 10">
    <name type="scientific">Oldenlandia corymbosa var. corymbosa</name>
    <dbReference type="NCBI Taxonomy" id="529605"/>
    <lineage>
        <taxon>Eukaryota</taxon>
        <taxon>Viridiplantae</taxon>
        <taxon>Streptophyta</taxon>
        <taxon>Embryophyta</taxon>
        <taxon>Tracheophyta</taxon>
        <taxon>Spermatophyta</taxon>
        <taxon>Magnoliopsida</taxon>
        <taxon>eudicotyledons</taxon>
        <taxon>Gunneridae</taxon>
        <taxon>Pentapetalae</taxon>
        <taxon>asterids</taxon>
        <taxon>lamiids</taxon>
        <taxon>Gentianales</taxon>
        <taxon>Rubiaceae</taxon>
        <taxon>Rubioideae</taxon>
        <taxon>Spermacoceae</taxon>
        <taxon>Hedyotis-Oldenlandia complex</taxon>
        <taxon>Oldenlandia</taxon>
    </lineage>
</organism>
<dbReference type="InterPro" id="IPR051238">
    <property type="entry name" value="GDSL_esterase/lipase"/>
</dbReference>
<evidence type="ECO:0000256" key="3">
    <source>
        <dbReference type="ARBA" id="ARBA00022525"/>
    </source>
</evidence>
<feature type="signal peptide" evidence="8">
    <location>
        <begin position="1"/>
        <end position="18"/>
    </location>
</feature>